<comment type="function">
    <text evidence="12">Initiates the restart of stalled replication forks, which reloads the replicative helicase on sites other than the origin of replication. Recognizes and binds to abandoned replication forks and remodels them to uncover a helicase loading site. Promotes assembly of the primosome at these replication forks.</text>
</comment>
<keyword evidence="8 12" id="KW-0067">ATP-binding</keyword>
<evidence type="ECO:0000256" key="2">
    <source>
        <dbReference type="ARBA" id="ARBA00022705"/>
    </source>
</evidence>
<dbReference type="Pfam" id="PF17764">
    <property type="entry name" value="PriA_3primeBD"/>
    <property type="match status" value="1"/>
</dbReference>
<dbReference type="PANTHER" id="PTHR30580">
    <property type="entry name" value="PRIMOSOMAL PROTEIN N"/>
    <property type="match status" value="1"/>
</dbReference>
<accession>A0A091AXB3</accession>
<dbReference type="InterPro" id="IPR042115">
    <property type="entry name" value="PriA_3primeBD_sf"/>
</dbReference>
<dbReference type="GO" id="GO:0006302">
    <property type="term" value="P:double-strand break repair"/>
    <property type="evidence" value="ECO:0007669"/>
    <property type="project" value="InterPro"/>
</dbReference>
<keyword evidence="9 12" id="KW-0238">DNA-binding</keyword>
<evidence type="ECO:0000256" key="8">
    <source>
        <dbReference type="ARBA" id="ARBA00022840"/>
    </source>
</evidence>
<keyword evidence="6 12" id="KW-0347">Helicase</keyword>
<dbReference type="HAMAP" id="MF_00983">
    <property type="entry name" value="PriA"/>
    <property type="match status" value="1"/>
</dbReference>
<dbReference type="CDD" id="cd17929">
    <property type="entry name" value="DEXHc_priA"/>
    <property type="match status" value="1"/>
</dbReference>
<evidence type="ECO:0000259" key="13">
    <source>
        <dbReference type="PROSITE" id="PS51192"/>
    </source>
</evidence>
<comment type="catalytic activity">
    <reaction evidence="11 12">
        <text>ATP + H2O = ADP + phosphate + H(+)</text>
        <dbReference type="Rhea" id="RHEA:13065"/>
        <dbReference type="ChEBI" id="CHEBI:15377"/>
        <dbReference type="ChEBI" id="CHEBI:15378"/>
        <dbReference type="ChEBI" id="CHEBI:30616"/>
        <dbReference type="ChEBI" id="CHEBI:43474"/>
        <dbReference type="ChEBI" id="CHEBI:456216"/>
        <dbReference type="EC" id="5.6.2.4"/>
    </reaction>
</comment>
<evidence type="ECO:0000256" key="4">
    <source>
        <dbReference type="ARBA" id="ARBA00022741"/>
    </source>
</evidence>
<keyword evidence="5 12" id="KW-0378">Hydrolase</keyword>
<dbReference type="Pfam" id="PF18319">
    <property type="entry name" value="Zn_ribbon_PriA"/>
    <property type="match status" value="1"/>
</dbReference>
<dbReference type="GO" id="GO:0005524">
    <property type="term" value="F:ATP binding"/>
    <property type="evidence" value="ECO:0007669"/>
    <property type="project" value="UniProtKB-UniRule"/>
</dbReference>
<dbReference type="Gene3D" id="3.40.50.300">
    <property type="entry name" value="P-loop containing nucleotide triphosphate hydrolases"/>
    <property type="match status" value="2"/>
</dbReference>
<dbReference type="GO" id="GO:0006270">
    <property type="term" value="P:DNA replication initiation"/>
    <property type="evidence" value="ECO:0007669"/>
    <property type="project" value="TreeGrafter"/>
</dbReference>
<evidence type="ECO:0000256" key="11">
    <source>
        <dbReference type="ARBA" id="ARBA00048988"/>
    </source>
</evidence>
<keyword evidence="7 12" id="KW-0862">Zinc</keyword>
<dbReference type="RefSeq" id="WP_022969394.1">
    <property type="nucleotide sequence ID" value="NZ_ATVD01000003.1"/>
</dbReference>
<dbReference type="InterPro" id="IPR027417">
    <property type="entry name" value="P-loop_NTPase"/>
</dbReference>
<feature type="binding site" evidence="12">
    <location>
        <position position="437"/>
    </location>
    <ligand>
        <name>Zn(2+)</name>
        <dbReference type="ChEBI" id="CHEBI:29105"/>
        <label>1</label>
    </ligand>
</feature>
<dbReference type="eggNOG" id="COG1198">
    <property type="taxonomic scope" value="Bacteria"/>
</dbReference>
<dbReference type="GO" id="GO:0043138">
    <property type="term" value="F:3'-5' DNA helicase activity"/>
    <property type="evidence" value="ECO:0007669"/>
    <property type="project" value="UniProtKB-EC"/>
</dbReference>
<dbReference type="SUPFAM" id="SSF52540">
    <property type="entry name" value="P-loop containing nucleoside triphosphate hydrolases"/>
    <property type="match status" value="2"/>
</dbReference>
<dbReference type="PANTHER" id="PTHR30580:SF0">
    <property type="entry name" value="PRIMOSOMAL PROTEIN N"/>
    <property type="match status" value="1"/>
</dbReference>
<dbReference type="EC" id="5.6.2.4" evidence="12"/>
<protein>
    <recommendedName>
        <fullName evidence="12">Replication restart protein PriA</fullName>
    </recommendedName>
    <alternativeName>
        <fullName evidence="12">ATP-dependent DNA helicase PriA</fullName>
        <ecNumber evidence="12">5.6.2.4</ecNumber>
    </alternativeName>
    <alternativeName>
        <fullName evidence="12">DNA 3'-5' helicase PriA</fullName>
    </alternativeName>
</protein>
<comment type="similarity">
    <text evidence="12">Belongs to the helicase family. PriA subfamily.</text>
</comment>
<feature type="binding site" evidence="12">
    <location>
        <position position="477"/>
    </location>
    <ligand>
        <name>Zn(2+)</name>
        <dbReference type="ChEBI" id="CHEBI:29105"/>
        <label>1</label>
    </ligand>
</feature>
<reference evidence="14 15" key="1">
    <citation type="submission" date="2013-09" db="EMBL/GenBank/DDBJ databases">
        <title>Genome sequencing of Arenimonas oryziterrae.</title>
        <authorList>
            <person name="Chen F."/>
            <person name="Wang G."/>
        </authorList>
    </citation>
    <scope>NUCLEOTIDE SEQUENCE [LARGE SCALE GENOMIC DNA]</scope>
    <source>
        <strain evidence="14 15">YC6267</strain>
    </source>
</reference>
<dbReference type="FunFam" id="3.40.50.300:FF:000489">
    <property type="entry name" value="Primosome assembly protein PriA"/>
    <property type="match status" value="1"/>
</dbReference>
<dbReference type="EMBL" id="AVCI01000003">
    <property type="protein sequence ID" value="KFN44081.1"/>
    <property type="molecule type" value="Genomic_DNA"/>
</dbReference>
<keyword evidence="15" id="KW-1185">Reference proteome</keyword>
<feature type="binding site" evidence="12">
    <location>
        <position position="480"/>
    </location>
    <ligand>
        <name>Zn(2+)</name>
        <dbReference type="ChEBI" id="CHEBI:29105"/>
        <label>1</label>
    </ligand>
</feature>
<evidence type="ECO:0000256" key="12">
    <source>
        <dbReference type="HAMAP-Rule" id="MF_00983"/>
    </source>
</evidence>
<dbReference type="OrthoDB" id="9759544at2"/>
<dbReference type="Proteomes" id="UP000029385">
    <property type="component" value="Unassembled WGS sequence"/>
</dbReference>
<keyword evidence="10 12" id="KW-0413">Isomerase</keyword>
<evidence type="ECO:0000256" key="5">
    <source>
        <dbReference type="ARBA" id="ARBA00022801"/>
    </source>
</evidence>
<dbReference type="Pfam" id="PF00270">
    <property type="entry name" value="DEAD"/>
    <property type="match status" value="1"/>
</dbReference>
<keyword evidence="2 12" id="KW-0235">DNA replication</keyword>
<keyword evidence="4 12" id="KW-0547">Nucleotide-binding</keyword>
<dbReference type="Pfam" id="PF00271">
    <property type="entry name" value="Helicase_C"/>
    <property type="match status" value="1"/>
</dbReference>
<feature type="binding site" evidence="12">
    <location>
        <position position="464"/>
    </location>
    <ligand>
        <name>Zn(2+)</name>
        <dbReference type="ChEBI" id="CHEBI:29105"/>
        <label>2</label>
    </ligand>
</feature>
<keyword evidence="1 12" id="KW-0639">Primosome</keyword>
<evidence type="ECO:0000313" key="15">
    <source>
        <dbReference type="Proteomes" id="UP000029385"/>
    </source>
</evidence>
<dbReference type="InterPro" id="IPR014001">
    <property type="entry name" value="Helicase_ATP-bd"/>
</dbReference>
<comment type="catalytic activity">
    <reaction evidence="12">
        <text>Couples ATP hydrolysis with the unwinding of duplex DNA by translocating in the 3'-5' direction.</text>
        <dbReference type="EC" id="5.6.2.4"/>
    </reaction>
</comment>
<dbReference type="STRING" id="1121015.GCA_000420545_01775"/>
<feature type="binding site" evidence="12">
    <location>
        <position position="446"/>
    </location>
    <ligand>
        <name>Zn(2+)</name>
        <dbReference type="ChEBI" id="CHEBI:29105"/>
        <label>2</label>
    </ligand>
</feature>
<dbReference type="CDD" id="cd18804">
    <property type="entry name" value="SF2_C_priA"/>
    <property type="match status" value="1"/>
</dbReference>
<dbReference type="GO" id="GO:1990077">
    <property type="term" value="C:primosome complex"/>
    <property type="evidence" value="ECO:0007669"/>
    <property type="project" value="UniProtKB-UniRule"/>
</dbReference>
<dbReference type="InterPro" id="IPR040498">
    <property type="entry name" value="PriA_CRR"/>
</dbReference>
<proteinExistence type="inferred from homology"/>
<dbReference type="InterPro" id="IPR005259">
    <property type="entry name" value="PriA"/>
</dbReference>
<sequence length="731" mass="78592">MSDSSGIALRVALPVPLPREFDYLPPADAGPVRPDWVGRRVRVPFGRGEQIGIVVGLGPPAPDGPELKSALALLDDAPLLGEELFASLQWLARYTQSPLGEVLALALPGVLRAGQQAPETRAYGWQLTPAGAAAVAGLRAGSRPRRLAERLLLGALSEDTLDIHVADWRAALRALAKRALVERLALPAADAVDEDPHAPTLNDEQAAALATLRAGDGFRTLLLEGVTGSGKTEVYLQAIRDCLRAGKQALVLVPEIGLTPQTLQRFRARLGVPVHAMHSGLADGERARSWIAMARGEARVLVGTRSAIFTPLPEAGLIVIDEEHDGSYKQQDGIRYHARDFALVRARALGIPVLLGSATPALESLHNVLAGRYTHLRLGKRAGDAKPPRVRVLDVRKRLLTHGLSQDVFAAIAACLARGEQALVFKNRRGYAPALLCHDCGWSATCKRCDTPMTVHAGGRTLICHHCGARAAKPPSCPDCASLSLQPQGFGTERLEEALATRFPDAPLIRVDRETTRHRDAIEKHLATLGDRPGILVGTQMLAKGHDLPRLTLVAVVGVDEGLYSADFRAGEKLAQLLIQVAGRAGRANLPGEVLLQTHHPEHPLLLTLLGGGYPAVAALELAQREAAGFPPYEHLALLRAEAPTEEAVQTFLREAKERARPAMPDAIALNGPMPAPMARRAGRARGQLLLACAQRPMLQAALRPWVAGLYELKSARKVRWSLDVDPIDLY</sequence>
<feature type="binding site" evidence="12">
    <location>
        <position position="440"/>
    </location>
    <ligand>
        <name>Zn(2+)</name>
        <dbReference type="ChEBI" id="CHEBI:29105"/>
        <label>1</label>
    </ligand>
</feature>
<feature type="domain" description="Helicase ATP-binding" evidence="13">
    <location>
        <begin position="212"/>
        <end position="378"/>
    </location>
</feature>
<dbReference type="NCBIfam" id="NF004067">
    <property type="entry name" value="PRK05580.1-4"/>
    <property type="match status" value="1"/>
</dbReference>
<dbReference type="PATRIC" id="fig|1121015.4.peg.810"/>
<dbReference type="SMART" id="SM00490">
    <property type="entry name" value="HELICc"/>
    <property type="match status" value="1"/>
</dbReference>
<gene>
    <name evidence="12" type="primary">priA</name>
    <name evidence="14" type="ORF">N789_06605</name>
</gene>
<dbReference type="GO" id="GO:0008270">
    <property type="term" value="F:zinc ion binding"/>
    <property type="evidence" value="ECO:0007669"/>
    <property type="project" value="UniProtKB-UniRule"/>
</dbReference>
<dbReference type="NCBIfam" id="TIGR00595">
    <property type="entry name" value="priA"/>
    <property type="match status" value="1"/>
</dbReference>
<comment type="cofactor">
    <cofactor evidence="12">
        <name>Zn(2+)</name>
        <dbReference type="ChEBI" id="CHEBI:29105"/>
    </cofactor>
    <text evidence="12">Binds 2 zinc ions per subunit.</text>
</comment>
<organism evidence="14 15">
    <name type="scientific">Arenimonas oryziterrae DSM 21050 = YC6267</name>
    <dbReference type="NCBI Taxonomy" id="1121015"/>
    <lineage>
        <taxon>Bacteria</taxon>
        <taxon>Pseudomonadati</taxon>
        <taxon>Pseudomonadota</taxon>
        <taxon>Gammaproteobacteria</taxon>
        <taxon>Lysobacterales</taxon>
        <taxon>Lysobacteraceae</taxon>
        <taxon>Arenimonas</taxon>
    </lineage>
</organism>
<dbReference type="InterPro" id="IPR001650">
    <property type="entry name" value="Helicase_C-like"/>
</dbReference>
<evidence type="ECO:0000256" key="3">
    <source>
        <dbReference type="ARBA" id="ARBA00022723"/>
    </source>
</evidence>
<evidence type="ECO:0000256" key="9">
    <source>
        <dbReference type="ARBA" id="ARBA00023125"/>
    </source>
</evidence>
<evidence type="ECO:0000256" key="7">
    <source>
        <dbReference type="ARBA" id="ARBA00022833"/>
    </source>
</evidence>
<evidence type="ECO:0000256" key="6">
    <source>
        <dbReference type="ARBA" id="ARBA00022806"/>
    </source>
</evidence>
<name>A0A091AXB3_9GAMM</name>
<dbReference type="GO" id="GO:0016887">
    <property type="term" value="F:ATP hydrolysis activity"/>
    <property type="evidence" value="ECO:0007669"/>
    <property type="project" value="RHEA"/>
</dbReference>
<dbReference type="AlphaFoldDB" id="A0A091AXB3"/>
<dbReference type="GO" id="GO:0006310">
    <property type="term" value="P:DNA recombination"/>
    <property type="evidence" value="ECO:0007669"/>
    <property type="project" value="InterPro"/>
</dbReference>
<dbReference type="InterPro" id="IPR011545">
    <property type="entry name" value="DEAD/DEAH_box_helicase_dom"/>
</dbReference>
<evidence type="ECO:0000256" key="1">
    <source>
        <dbReference type="ARBA" id="ARBA00022515"/>
    </source>
</evidence>
<dbReference type="GO" id="GO:0003677">
    <property type="term" value="F:DNA binding"/>
    <property type="evidence" value="ECO:0007669"/>
    <property type="project" value="UniProtKB-UniRule"/>
</dbReference>
<evidence type="ECO:0000256" key="10">
    <source>
        <dbReference type="ARBA" id="ARBA00023235"/>
    </source>
</evidence>
<dbReference type="Pfam" id="PF18074">
    <property type="entry name" value="PriA_C"/>
    <property type="match status" value="1"/>
</dbReference>
<dbReference type="PROSITE" id="PS51192">
    <property type="entry name" value="HELICASE_ATP_BIND_1"/>
    <property type="match status" value="1"/>
</dbReference>
<evidence type="ECO:0000313" key="14">
    <source>
        <dbReference type="EMBL" id="KFN44081.1"/>
    </source>
</evidence>
<feature type="binding site" evidence="12">
    <location>
        <position position="467"/>
    </location>
    <ligand>
        <name>Zn(2+)</name>
        <dbReference type="ChEBI" id="CHEBI:29105"/>
        <label>2</label>
    </ligand>
</feature>
<dbReference type="SMART" id="SM00487">
    <property type="entry name" value="DEXDc"/>
    <property type="match status" value="1"/>
</dbReference>
<comment type="caution">
    <text evidence="14">The sequence shown here is derived from an EMBL/GenBank/DDBJ whole genome shotgun (WGS) entry which is preliminary data.</text>
</comment>
<feature type="binding site" evidence="12">
    <location>
        <position position="449"/>
    </location>
    <ligand>
        <name>Zn(2+)</name>
        <dbReference type="ChEBI" id="CHEBI:29105"/>
        <label>2</label>
    </ligand>
</feature>
<keyword evidence="3 12" id="KW-0479">Metal-binding</keyword>
<dbReference type="InterPro" id="IPR041236">
    <property type="entry name" value="PriA_C"/>
</dbReference>
<comment type="subunit">
    <text evidence="12">Component of the replication restart primosome.</text>
</comment>
<dbReference type="InterPro" id="IPR041222">
    <property type="entry name" value="PriA_3primeBD"/>
</dbReference>
<dbReference type="Gene3D" id="3.40.1440.60">
    <property type="entry name" value="PriA, 3(prime) DNA-binding domain"/>
    <property type="match status" value="1"/>
</dbReference>
<dbReference type="FunFam" id="3.40.1440.60:FF:000001">
    <property type="entry name" value="Primosomal protein N"/>
    <property type="match status" value="1"/>
</dbReference>
<dbReference type="GO" id="GO:0006269">
    <property type="term" value="P:DNA replication, synthesis of primer"/>
    <property type="evidence" value="ECO:0007669"/>
    <property type="project" value="UniProtKB-KW"/>
</dbReference>